<dbReference type="Proteomes" id="UP001558652">
    <property type="component" value="Unassembled WGS sequence"/>
</dbReference>
<protein>
    <submittedName>
        <fullName evidence="1">Uncharacterized protein</fullName>
    </submittedName>
</protein>
<organism evidence="1 2">
    <name type="scientific">Ranatra chinensis</name>
    <dbReference type="NCBI Taxonomy" id="642074"/>
    <lineage>
        <taxon>Eukaryota</taxon>
        <taxon>Metazoa</taxon>
        <taxon>Ecdysozoa</taxon>
        <taxon>Arthropoda</taxon>
        <taxon>Hexapoda</taxon>
        <taxon>Insecta</taxon>
        <taxon>Pterygota</taxon>
        <taxon>Neoptera</taxon>
        <taxon>Paraneoptera</taxon>
        <taxon>Hemiptera</taxon>
        <taxon>Heteroptera</taxon>
        <taxon>Panheteroptera</taxon>
        <taxon>Nepomorpha</taxon>
        <taxon>Nepidae</taxon>
        <taxon>Ranatrinae</taxon>
        <taxon>Ranatra</taxon>
    </lineage>
</organism>
<accession>A0ABD0Z054</accession>
<reference evidence="1 2" key="1">
    <citation type="submission" date="2024-07" db="EMBL/GenBank/DDBJ databases">
        <title>Chromosome-level genome assembly of the water stick insect Ranatra chinensis (Heteroptera: Nepidae).</title>
        <authorList>
            <person name="Liu X."/>
        </authorList>
    </citation>
    <scope>NUCLEOTIDE SEQUENCE [LARGE SCALE GENOMIC DNA]</scope>
    <source>
        <strain evidence="1">Cailab_2021Rc</strain>
        <tissue evidence="1">Muscle</tissue>
    </source>
</reference>
<comment type="caution">
    <text evidence="1">The sequence shown here is derived from an EMBL/GenBank/DDBJ whole genome shotgun (WGS) entry which is preliminary data.</text>
</comment>
<evidence type="ECO:0000313" key="1">
    <source>
        <dbReference type="EMBL" id="KAL1137817.1"/>
    </source>
</evidence>
<proteinExistence type="predicted"/>
<dbReference type="EMBL" id="JBFDAA010000004">
    <property type="protein sequence ID" value="KAL1137817.1"/>
    <property type="molecule type" value="Genomic_DNA"/>
</dbReference>
<keyword evidence="2" id="KW-1185">Reference proteome</keyword>
<gene>
    <name evidence="1" type="ORF">AAG570_009513</name>
</gene>
<sequence length="103" mass="12263">MAVETNQFPERQKSPRKSWYLKDFPLIDNWYRGCETTGPRRWRQASTWRKVLPDVDLVKVSRSRQEMPPSRALRVTNLSREKLAESFFFPLMLTMICERDASP</sequence>
<dbReference type="AlphaFoldDB" id="A0ABD0Z054"/>
<name>A0ABD0Z054_9HEMI</name>
<evidence type="ECO:0000313" key="2">
    <source>
        <dbReference type="Proteomes" id="UP001558652"/>
    </source>
</evidence>